<reference evidence="3 4" key="1">
    <citation type="journal article" date="2018" name="Aquat. Microb. Ecol.">
        <title>Gammaproteobacterial methanotrophs dominate.</title>
        <authorList>
            <person name="Rissanen A.J."/>
            <person name="Saarenheimo J."/>
            <person name="Tiirola M."/>
            <person name="Peura S."/>
            <person name="Aalto S.L."/>
            <person name="Karvinen A."/>
            <person name="Nykanen H."/>
        </authorList>
    </citation>
    <scope>NUCLEOTIDE SEQUENCE [LARGE SCALE GENOMIC DNA]</scope>
    <source>
        <strain evidence="3">AMbin10</strain>
    </source>
</reference>
<keyword evidence="1" id="KW-0238">DNA-binding</keyword>
<accession>A0A2W4TSP3</accession>
<dbReference type="Proteomes" id="UP000249396">
    <property type="component" value="Unassembled WGS sequence"/>
</dbReference>
<dbReference type="SUPFAM" id="SSF47413">
    <property type="entry name" value="lambda repressor-like DNA-binding domains"/>
    <property type="match status" value="1"/>
</dbReference>
<dbReference type="SMART" id="SM00530">
    <property type="entry name" value="HTH_XRE"/>
    <property type="match status" value="1"/>
</dbReference>
<dbReference type="NCBIfam" id="TIGR02607">
    <property type="entry name" value="antidote_HigA"/>
    <property type="match status" value="1"/>
</dbReference>
<dbReference type="PANTHER" id="PTHR36924">
    <property type="entry name" value="ANTITOXIN HIGA-1"/>
    <property type="match status" value="1"/>
</dbReference>
<proteinExistence type="predicted"/>
<dbReference type="CDD" id="cd00093">
    <property type="entry name" value="HTH_XRE"/>
    <property type="match status" value="1"/>
</dbReference>
<dbReference type="PANTHER" id="PTHR36924:SF1">
    <property type="entry name" value="ANTITOXIN HIGA-1"/>
    <property type="match status" value="1"/>
</dbReference>
<feature type="domain" description="HTH cro/C1-type" evidence="2">
    <location>
        <begin position="16"/>
        <end position="70"/>
    </location>
</feature>
<sequence length="100" mass="11187">MEKREIPLATPGEILLEEFLKPLGVTQQRLAQEIGVSSRRIGDIVAGKCAITADTAVRLGMFFNMEAEFWLNLQTHYDLVKTREALAERLAAIHPFSMTA</sequence>
<dbReference type="AlphaFoldDB" id="A0A2W4TSP3"/>
<dbReference type="GO" id="GO:0003677">
    <property type="term" value="F:DNA binding"/>
    <property type="evidence" value="ECO:0007669"/>
    <property type="project" value="UniProtKB-KW"/>
</dbReference>
<evidence type="ECO:0000313" key="4">
    <source>
        <dbReference type="Proteomes" id="UP000249396"/>
    </source>
</evidence>
<dbReference type="InterPro" id="IPR001387">
    <property type="entry name" value="Cro/C1-type_HTH"/>
</dbReference>
<gene>
    <name evidence="3" type="primary">higA</name>
    <name evidence="3" type="ORF">DM484_00330</name>
</gene>
<organism evidence="3 4">
    <name type="scientific">Candidatus Methylumidiphilus alinenensis</name>
    <dbReference type="NCBI Taxonomy" id="2202197"/>
    <lineage>
        <taxon>Bacteria</taxon>
        <taxon>Pseudomonadati</taxon>
        <taxon>Pseudomonadota</taxon>
        <taxon>Gammaproteobacteria</taxon>
        <taxon>Methylococcales</taxon>
        <taxon>Candidatus Methylumidiphilus</taxon>
    </lineage>
</organism>
<evidence type="ECO:0000259" key="2">
    <source>
        <dbReference type="PROSITE" id="PS50943"/>
    </source>
</evidence>
<dbReference type="PROSITE" id="PS50943">
    <property type="entry name" value="HTH_CROC1"/>
    <property type="match status" value="1"/>
</dbReference>
<dbReference type="InterPro" id="IPR013430">
    <property type="entry name" value="Toxin_antidote_HigA"/>
</dbReference>
<evidence type="ECO:0000256" key="1">
    <source>
        <dbReference type="ARBA" id="ARBA00023125"/>
    </source>
</evidence>
<evidence type="ECO:0000313" key="3">
    <source>
        <dbReference type="EMBL" id="PZN87444.1"/>
    </source>
</evidence>
<dbReference type="Gene3D" id="1.10.260.40">
    <property type="entry name" value="lambda repressor-like DNA-binding domains"/>
    <property type="match status" value="1"/>
</dbReference>
<dbReference type="EMBL" id="QJPH01000039">
    <property type="protein sequence ID" value="PZN87444.1"/>
    <property type="molecule type" value="Genomic_DNA"/>
</dbReference>
<protein>
    <submittedName>
        <fullName evidence="3">Addiction module antidote protein, HigA family</fullName>
    </submittedName>
</protein>
<dbReference type="Pfam" id="PF01381">
    <property type="entry name" value="HTH_3"/>
    <property type="match status" value="1"/>
</dbReference>
<comment type="caution">
    <text evidence="3">The sequence shown here is derived from an EMBL/GenBank/DDBJ whole genome shotgun (WGS) entry which is preliminary data.</text>
</comment>
<dbReference type="InterPro" id="IPR010982">
    <property type="entry name" value="Lambda_DNA-bd_dom_sf"/>
</dbReference>
<name>A0A2W4TSP3_9GAMM</name>